<dbReference type="PANTHER" id="PTHR30050">
    <property type="entry name" value="CHROMOSOMAL REPLICATION INITIATOR PROTEIN DNAA"/>
    <property type="match status" value="1"/>
</dbReference>
<dbReference type="InterPro" id="IPR027417">
    <property type="entry name" value="P-loop_NTPase"/>
</dbReference>
<comment type="caution">
    <text evidence="2">The sequence shown here is derived from an EMBL/GenBank/DDBJ whole genome shotgun (WGS) entry which is preliminary data.</text>
</comment>
<dbReference type="GO" id="GO:0006260">
    <property type="term" value="P:DNA replication"/>
    <property type="evidence" value="ECO:0007669"/>
    <property type="project" value="TreeGrafter"/>
</dbReference>
<evidence type="ECO:0000259" key="1">
    <source>
        <dbReference type="Pfam" id="PF00308"/>
    </source>
</evidence>
<dbReference type="HOGENOM" id="CLU_062999_4_0_9"/>
<evidence type="ECO:0000313" key="2">
    <source>
        <dbReference type="EMBL" id="EJZ44348.1"/>
    </source>
</evidence>
<dbReference type="GO" id="GO:0005524">
    <property type="term" value="F:ATP binding"/>
    <property type="evidence" value="ECO:0007669"/>
    <property type="project" value="InterPro"/>
</dbReference>
<dbReference type="CDD" id="cd00009">
    <property type="entry name" value="AAA"/>
    <property type="match status" value="1"/>
</dbReference>
<evidence type="ECO:0000313" key="3">
    <source>
        <dbReference type="Proteomes" id="UP000017818"/>
    </source>
</evidence>
<accession>U6Q138</accession>
<proteinExistence type="predicted"/>
<protein>
    <recommendedName>
        <fullName evidence="1">Chromosomal replication initiator protein DnaA ATPAse domain-containing protein</fullName>
    </recommendedName>
</protein>
<reference evidence="2 3" key="1">
    <citation type="submission" date="2012-05" db="EMBL/GenBank/DDBJ databases">
        <title>The Genome Sequence of Eubacteriaceae bacterium CM2.</title>
        <authorList>
            <consortium name="The Broad Institute Genome Sequencing Platform"/>
            <person name="Earl A."/>
            <person name="Ward D."/>
            <person name="Feldgarden M."/>
            <person name="Gevers D."/>
            <person name="Sizova M."/>
            <person name="Hazen A."/>
            <person name="Epstein S."/>
            <person name="Walker B."/>
            <person name="Young S.K."/>
            <person name="Zeng Q."/>
            <person name="Gargeya S."/>
            <person name="Fitzgerald M."/>
            <person name="Haas B."/>
            <person name="Abouelleil A."/>
            <person name="Alvarado L."/>
            <person name="Arachchi H.M."/>
            <person name="Berlin A."/>
            <person name="Chapman S.B."/>
            <person name="Goldberg J."/>
            <person name="Griggs A."/>
            <person name="Gujja S."/>
            <person name="Hansen M."/>
            <person name="Howarth C."/>
            <person name="Imamovic A."/>
            <person name="Larimer J."/>
            <person name="McCowen C."/>
            <person name="Montmayeur A."/>
            <person name="Murphy C."/>
            <person name="Neiman D."/>
            <person name="Pearson M."/>
            <person name="Priest M."/>
            <person name="Roberts A."/>
            <person name="Saif S."/>
            <person name="Shea T."/>
            <person name="Sisk P."/>
            <person name="Sykes S."/>
            <person name="Wortman J."/>
            <person name="Nusbaum C."/>
            <person name="Birren B."/>
        </authorList>
    </citation>
    <scope>NUCLEOTIDE SEQUENCE [LARGE SCALE GENOMIC DNA]</scope>
    <source>
        <strain evidence="2 3">CM2</strain>
    </source>
</reference>
<dbReference type="SUPFAM" id="SSF52540">
    <property type="entry name" value="P-loop containing nucleoside triphosphate hydrolases"/>
    <property type="match status" value="1"/>
</dbReference>
<name>U6Q138_9FIRM</name>
<dbReference type="AlphaFoldDB" id="U6Q138"/>
<dbReference type="PANTHER" id="PTHR30050:SF10">
    <property type="entry name" value="PHAGE-LIKE ELEMENT PBSX PROTEIN XKDC"/>
    <property type="match status" value="1"/>
</dbReference>
<feature type="domain" description="Chromosomal replication initiator protein DnaA ATPAse" evidence="1">
    <location>
        <begin position="6"/>
        <end position="167"/>
    </location>
</feature>
<dbReference type="Pfam" id="PF00308">
    <property type="entry name" value="Bac_DnaA"/>
    <property type="match status" value="1"/>
</dbReference>
<dbReference type="Proteomes" id="UP000017818">
    <property type="component" value="Unassembled WGS sequence"/>
</dbReference>
<dbReference type="EMBL" id="AFZF02000004">
    <property type="protein sequence ID" value="EJZ44348.1"/>
    <property type="molecule type" value="Genomic_DNA"/>
</dbReference>
<sequence length="191" mass="21991">MSEIYRRCTFANYIVGTKEQGEAKEKAVGFYRECTNPNPVSTAYGMLFYGQSGAGKTHLAISTLNNFLQYGKTGLYVNYLELVRKLSQFSMDYMQYNQEISKCISVDVLLIDDLFKSKSNSDISSAKLTYMIEIINHRYYNKKITMFTTEKSIDDLLTIDESLASRIVQMTDDRYILNMNNVANFRLNKQS</sequence>
<dbReference type="InterPro" id="IPR013317">
    <property type="entry name" value="DnaA_dom"/>
</dbReference>
<gene>
    <name evidence="2" type="ORF">HMPREF9630_02097</name>
</gene>
<organism evidence="2 3">
    <name type="scientific">Peptoanaerobacter stomatis</name>
    <dbReference type="NCBI Taxonomy" id="796937"/>
    <lineage>
        <taxon>Bacteria</taxon>
        <taxon>Bacillati</taxon>
        <taxon>Bacillota</taxon>
        <taxon>Clostridia</taxon>
        <taxon>Peptostreptococcales</taxon>
        <taxon>Filifactoraceae</taxon>
        <taxon>Peptoanaerobacter</taxon>
    </lineage>
</organism>
<dbReference type="Gene3D" id="3.40.50.300">
    <property type="entry name" value="P-loop containing nucleotide triphosphate hydrolases"/>
    <property type="match status" value="1"/>
</dbReference>